<dbReference type="Proteomes" id="UP001303046">
    <property type="component" value="Unassembled WGS sequence"/>
</dbReference>
<name>A0ABR1DH04_NECAM</name>
<accession>A0ABR1DH04</accession>
<evidence type="ECO:0000313" key="2">
    <source>
        <dbReference type="EMBL" id="KAK6749220.1"/>
    </source>
</evidence>
<feature type="domain" description="Reverse transcriptase" evidence="1">
    <location>
        <begin position="2"/>
        <end position="89"/>
    </location>
</feature>
<organism evidence="2 3">
    <name type="scientific">Necator americanus</name>
    <name type="common">Human hookworm</name>
    <dbReference type="NCBI Taxonomy" id="51031"/>
    <lineage>
        <taxon>Eukaryota</taxon>
        <taxon>Metazoa</taxon>
        <taxon>Ecdysozoa</taxon>
        <taxon>Nematoda</taxon>
        <taxon>Chromadorea</taxon>
        <taxon>Rhabditida</taxon>
        <taxon>Rhabditina</taxon>
        <taxon>Rhabditomorpha</taxon>
        <taxon>Strongyloidea</taxon>
        <taxon>Ancylostomatidae</taxon>
        <taxon>Bunostominae</taxon>
        <taxon>Necator</taxon>
    </lineage>
</organism>
<gene>
    <name evidence="2" type="primary">Necator_chrIV.g14972</name>
    <name evidence="2" type="ORF">RB195_001677</name>
</gene>
<dbReference type="EMBL" id="JAVFWL010000004">
    <property type="protein sequence ID" value="KAK6749220.1"/>
    <property type="molecule type" value="Genomic_DNA"/>
</dbReference>
<comment type="caution">
    <text evidence="2">The sequence shown here is derived from an EMBL/GenBank/DDBJ whole genome shotgun (WGS) entry which is preliminary data.</text>
</comment>
<dbReference type="PANTHER" id="PTHR19446">
    <property type="entry name" value="REVERSE TRANSCRIPTASES"/>
    <property type="match status" value="1"/>
</dbReference>
<dbReference type="Pfam" id="PF00078">
    <property type="entry name" value="RVT_1"/>
    <property type="match status" value="1"/>
</dbReference>
<proteinExistence type="predicted"/>
<reference evidence="2 3" key="1">
    <citation type="submission" date="2023-08" db="EMBL/GenBank/DDBJ databases">
        <title>A Necator americanus chromosomal reference genome.</title>
        <authorList>
            <person name="Ilik V."/>
            <person name="Petrzelkova K.J."/>
            <person name="Pardy F."/>
            <person name="Fuh T."/>
            <person name="Niatou-Singa F.S."/>
            <person name="Gouil Q."/>
            <person name="Baker L."/>
            <person name="Ritchie M.E."/>
            <person name="Jex A.R."/>
            <person name="Gazzola D."/>
            <person name="Li H."/>
            <person name="Toshio Fujiwara R."/>
            <person name="Zhan B."/>
            <person name="Aroian R.V."/>
            <person name="Pafco B."/>
            <person name="Schwarz E.M."/>
        </authorList>
    </citation>
    <scope>NUCLEOTIDE SEQUENCE [LARGE SCALE GENOMIC DNA]</scope>
    <source>
        <strain evidence="2 3">Aroian</strain>
        <tissue evidence="2">Whole animal</tissue>
    </source>
</reference>
<keyword evidence="3" id="KW-1185">Reference proteome</keyword>
<protein>
    <recommendedName>
        <fullName evidence="1">Reverse transcriptase domain-containing protein</fullName>
    </recommendedName>
</protein>
<evidence type="ECO:0000313" key="3">
    <source>
        <dbReference type="Proteomes" id="UP001303046"/>
    </source>
</evidence>
<sequence length="111" mass="13227">MKVFERVLEARPRKIVSASLNQCGFLKDWSTIDAIHAVRILLEKHREKNRSVRLAFLDLEKVFDRIPHELLWMSMRSYRVPKEHLRWTKLLKRSLPALHDVLLEQAGHSLY</sequence>
<dbReference type="InterPro" id="IPR000477">
    <property type="entry name" value="RT_dom"/>
</dbReference>
<evidence type="ECO:0000259" key="1">
    <source>
        <dbReference type="Pfam" id="PF00078"/>
    </source>
</evidence>